<proteinExistence type="predicted"/>
<dbReference type="InterPro" id="IPR028098">
    <property type="entry name" value="Glyco_trans_4-like_N"/>
</dbReference>
<name>A0A5C5V9N1_9BACT</name>
<dbReference type="Pfam" id="PF13439">
    <property type="entry name" value="Glyco_transf_4"/>
    <property type="match status" value="1"/>
</dbReference>
<dbReference type="Gene3D" id="3.40.50.2000">
    <property type="entry name" value="Glycogen Phosphorylase B"/>
    <property type="match status" value="2"/>
</dbReference>
<gene>
    <name evidence="2" type="ORF">Enr8_20460</name>
</gene>
<feature type="domain" description="Glycosyltransferase subfamily 4-like N-terminal" evidence="1">
    <location>
        <begin position="30"/>
        <end position="210"/>
    </location>
</feature>
<dbReference type="EMBL" id="SJPF01000002">
    <property type="protein sequence ID" value="TWT34633.1"/>
    <property type="molecule type" value="Genomic_DNA"/>
</dbReference>
<keyword evidence="3" id="KW-1185">Reference proteome</keyword>
<evidence type="ECO:0000313" key="2">
    <source>
        <dbReference type="EMBL" id="TWT34633.1"/>
    </source>
</evidence>
<evidence type="ECO:0000259" key="1">
    <source>
        <dbReference type="Pfam" id="PF13439"/>
    </source>
</evidence>
<dbReference type="OrthoDB" id="9807209at2"/>
<dbReference type="Pfam" id="PF13692">
    <property type="entry name" value="Glyco_trans_1_4"/>
    <property type="match status" value="1"/>
</dbReference>
<dbReference type="AlphaFoldDB" id="A0A5C5V9N1"/>
<comment type="caution">
    <text evidence="2">The sequence shown here is derived from an EMBL/GenBank/DDBJ whole genome shotgun (WGS) entry which is preliminary data.</text>
</comment>
<protein>
    <submittedName>
        <fullName evidence="2">Glycosyl transferases group 1</fullName>
    </submittedName>
</protein>
<keyword evidence="2" id="KW-0808">Transferase</keyword>
<accession>A0A5C5V9N1</accession>
<evidence type="ECO:0000313" key="3">
    <source>
        <dbReference type="Proteomes" id="UP000318878"/>
    </source>
</evidence>
<dbReference type="SUPFAM" id="SSF53756">
    <property type="entry name" value="UDP-Glycosyltransferase/glycogen phosphorylase"/>
    <property type="match status" value="1"/>
</dbReference>
<dbReference type="GO" id="GO:0016757">
    <property type="term" value="F:glycosyltransferase activity"/>
    <property type="evidence" value="ECO:0007669"/>
    <property type="project" value="UniProtKB-ARBA"/>
</dbReference>
<dbReference type="CDD" id="cd03801">
    <property type="entry name" value="GT4_PimA-like"/>
    <property type="match status" value="1"/>
</dbReference>
<dbReference type="RefSeq" id="WP_146431043.1">
    <property type="nucleotide sequence ID" value="NZ_SJPF01000002.1"/>
</dbReference>
<dbReference type="PANTHER" id="PTHR12526">
    <property type="entry name" value="GLYCOSYLTRANSFERASE"/>
    <property type="match status" value="1"/>
</dbReference>
<sequence length="402" mass="45594">MLNVDGENRSRLRIVLVMIEPPLPFGNAAGRWFYALLKGLVERGHHVTALAACSNPDDIERSRELFPAPKYDLRLFRFPHRRGLATKMMTIRRPYSYMFSDELIANLRQRLAEGYDVLHMEHLWCGWLTPEDAAKTLINIHYLFSIDLAEIPRQGWRQWIDHQLMLRGERMLLQGPAKFLALSDRIAGAIRDRYPAASVDVVPLGMDLDKYDYIADEERTAQPVISVIGSMGWYPSRSAAERLLRDLWPRIKERVPNAKVQIVGWEARSALAEYLDMPDVEIHENVPEILPYFRHTAVLLYAPGRGSGMKVKVLESFALGVPVVTTSEGVEGIPVEDGVHAFVTGDDDEEAMVERTVQLLQSVELQNRHRQAARQLLEERCSDSAALDCLEAAYARLIATPA</sequence>
<reference evidence="2 3" key="1">
    <citation type="submission" date="2019-02" db="EMBL/GenBank/DDBJ databases">
        <title>Deep-cultivation of Planctomycetes and their phenomic and genomic characterization uncovers novel biology.</title>
        <authorList>
            <person name="Wiegand S."/>
            <person name="Jogler M."/>
            <person name="Boedeker C."/>
            <person name="Pinto D."/>
            <person name="Vollmers J."/>
            <person name="Rivas-Marin E."/>
            <person name="Kohn T."/>
            <person name="Peeters S.H."/>
            <person name="Heuer A."/>
            <person name="Rast P."/>
            <person name="Oberbeckmann S."/>
            <person name="Bunk B."/>
            <person name="Jeske O."/>
            <person name="Meyerdierks A."/>
            <person name="Storesund J.E."/>
            <person name="Kallscheuer N."/>
            <person name="Luecker S."/>
            <person name="Lage O.M."/>
            <person name="Pohl T."/>
            <person name="Merkel B.J."/>
            <person name="Hornburger P."/>
            <person name="Mueller R.-W."/>
            <person name="Bruemmer F."/>
            <person name="Labrenz M."/>
            <person name="Spormann A.M."/>
            <person name="Op Den Camp H."/>
            <person name="Overmann J."/>
            <person name="Amann R."/>
            <person name="Jetten M.S.M."/>
            <person name="Mascher T."/>
            <person name="Medema M.H."/>
            <person name="Devos D.P."/>
            <person name="Kaster A.-K."/>
            <person name="Ovreas L."/>
            <person name="Rohde M."/>
            <person name="Galperin M.Y."/>
            <person name="Jogler C."/>
        </authorList>
    </citation>
    <scope>NUCLEOTIDE SEQUENCE [LARGE SCALE GENOMIC DNA]</scope>
    <source>
        <strain evidence="2 3">Enr8</strain>
    </source>
</reference>
<dbReference type="Proteomes" id="UP000318878">
    <property type="component" value="Unassembled WGS sequence"/>
</dbReference>
<organism evidence="2 3">
    <name type="scientific">Blastopirellula retiformator</name>
    <dbReference type="NCBI Taxonomy" id="2527970"/>
    <lineage>
        <taxon>Bacteria</taxon>
        <taxon>Pseudomonadati</taxon>
        <taxon>Planctomycetota</taxon>
        <taxon>Planctomycetia</taxon>
        <taxon>Pirellulales</taxon>
        <taxon>Pirellulaceae</taxon>
        <taxon>Blastopirellula</taxon>
    </lineage>
</organism>